<reference evidence="1 2" key="1">
    <citation type="submission" date="2019-10" db="EMBL/GenBank/DDBJ databases">
        <authorList>
            <person name="Palmer J.M."/>
        </authorList>
    </citation>
    <scope>NUCLEOTIDE SEQUENCE [LARGE SCALE GENOMIC DNA]</scope>
    <source>
        <strain evidence="1 2">TWF718</strain>
    </source>
</reference>
<dbReference type="AlphaFoldDB" id="A0AAN8RN47"/>
<accession>A0AAN8RN47</accession>
<comment type="caution">
    <text evidence="1">The sequence shown here is derived from an EMBL/GenBank/DDBJ whole genome shotgun (WGS) entry which is preliminary data.</text>
</comment>
<protein>
    <submittedName>
        <fullName evidence="1">Uncharacterized protein</fullName>
    </submittedName>
</protein>
<dbReference type="Proteomes" id="UP001313282">
    <property type="component" value="Unassembled WGS sequence"/>
</dbReference>
<organism evidence="1 2">
    <name type="scientific">Orbilia javanica</name>
    <dbReference type="NCBI Taxonomy" id="47235"/>
    <lineage>
        <taxon>Eukaryota</taxon>
        <taxon>Fungi</taxon>
        <taxon>Dikarya</taxon>
        <taxon>Ascomycota</taxon>
        <taxon>Pezizomycotina</taxon>
        <taxon>Orbiliomycetes</taxon>
        <taxon>Orbiliales</taxon>
        <taxon>Orbiliaceae</taxon>
        <taxon>Orbilia</taxon>
    </lineage>
</organism>
<keyword evidence="2" id="KW-1185">Reference proteome</keyword>
<dbReference type="EMBL" id="JAVHNR010000001">
    <property type="protein sequence ID" value="KAK6357222.1"/>
    <property type="molecule type" value="Genomic_DNA"/>
</dbReference>
<evidence type="ECO:0000313" key="2">
    <source>
        <dbReference type="Proteomes" id="UP001313282"/>
    </source>
</evidence>
<name>A0AAN8RN47_9PEZI</name>
<proteinExistence type="predicted"/>
<evidence type="ECO:0000313" key="1">
    <source>
        <dbReference type="EMBL" id="KAK6357222.1"/>
    </source>
</evidence>
<gene>
    <name evidence="1" type="ORF">TWF718_001545</name>
</gene>
<sequence>MLDPRSIFTVSAFESMRQALKAANAEAQKQLHDQYHDFKPVFWCINNLEAIILEPPSTYYYDREIWWHPYFEDHTVLATPHEVDQAHPLRPVCQALSLLPRLTAISIATPFLYQGGVDDTDTINMLISAIPTLRSLMISDVPPRTSYKLEQIRFTDAPYLQTFKLISTDIGEILKKALTLGRIYFEIEKSAALCLQETTENFRKFSKSRDFVHISVRVLVGDIIKVPGTANYPSIWTSIMAEHSWSTCNDRSISHTVKDHSFVWDPLDGFPAPYFGDHSLEL</sequence>